<dbReference type="EMBL" id="SZYD01000639">
    <property type="protein sequence ID" value="KAD1605692.1"/>
    <property type="molecule type" value="Genomic_DNA"/>
</dbReference>
<evidence type="ECO:0000313" key="2">
    <source>
        <dbReference type="Proteomes" id="UP000326396"/>
    </source>
</evidence>
<reference evidence="1 2" key="1">
    <citation type="submission" date="2019-05" db="EMBL/GenBank/DDBJ databases">
        <title>Mikania micrantha, genome provides insights into the molecular mechanism of rapid growth.</title>
        <authorList>
            <person name="Liu B."/>
        </authorList>
    </citation>
    <scope>NUCLEOTIDE SEQUENCE [LARGE SCALE GENOMIC DNA]</scope>
    <source>
        <strain evidence="1">NLD-2019</strain>
        <tissue evidence="1">Leaf</tissue>
    </source>
</reference>
<dbReference type="Proteomes" id="UP000326396">
    <property type="component" value="Unassembled WGS sequence"/>
</dbReference>
<proteinExistence type="predicted"/>
<organism evidence="1 2">
    <name type="scientific">Mikania micrantha</name>
    <name type="common">bitter vine</name>
    <dbReference type="NCBI Taxonomy" id="192012"/>
    <lineage>
        <taxon>Eukaryota</taxon>
        <taxon>Viridiplantae</taxon>
        <taxon>Streptophyta</taxon>
        <taxon>Embryophyta</taxon>
        <taxon>Tracheophyta</taxon>
        <taxon>Spermatophyta</taxon>
        <taxon>Magnoliopsida</taxon>
        <taxon>eudicotyledons</taxon>
        <taxon>Gunneridae</taxon>
        <taxon>Pentapetalae</taxon>
        <taxon>asterids</taxon>
        <taxon>campanulids</taxon>
        <taxon>Asterales</taxon>
        <taxon>Asteraceae</taxon>
        <taxon>Asteroideae</taxon>
        <taxon>Heliantheae alliance</taxon>
        <taxon>Eupatorieae</taxon>
        <taxon>Mikania</taxon>
    </lineage>
</organism>
<sequence length="135" mass="15831">MNFQTQPGDNYYRPQHNVDVDNDFFNDLFADTNPAKNVSHVDTTTKQSDGEETVTINKTHYDELLKKLESLMTNQQNQQGYFDSMLKFQERTDLRLSRFFPDENFQENEENLQKADDMVTPDVVALSVKKVFYSM</sequence>
<comment type="caution">
    <text evidence="1">The sequence shown here is derived from an EMBL/GenBank/DDBJ whole genome shotgun (WGS) entry which is preliminary data.</text>
</comment>
<accession>A0A5N6LHD8</accession>
<name>A0A5N6LHD8_9ASTR</name>
<protein>
    <submittedName>
        <fullName evidence="1">Uncharacterized protein</fullName>
    </submittedName>
</protein>
<dbReference type="AlphaFoldDB" id="A0A5N6LHD8"/>
<evidence type="ECO:0000313" key="1">
    <source>
        <dbReference type="EMBL" id="KAD1605692.1"/>
    </source>
</evidence>
<gene>
    <name evidence="1" type="ORF">E3N88_42567</name>
</gene>
<keyword evidence="2" id="KW-1185">Reference proteome</keyword>